<organism evidence="5 6">
    <name type="scientific">Sphingobium chungbukense</name>
    <dbReference type="NCBI Taxonomy" id="56193"/>
    <lineage>
        <taxon>Bacteria</taxon>
        <taxon>Pseudomonadati</taxon>
        <taxon>Pseudomonadota</taxon>
        <taxon>Alphaproteobacteria</taxon>
        <taxon>Sphingomonadales</taxon>
        <taxon>Sphingomonadaceae</taxon>
        <taxon>Sphingobium</taxon>
    </lineage>
</organism>
<evidence type="ECO:0000259" key="4">
    <source>
        <dbReference type="Pfam" id="PF08338"/>
    </source>
</evidence>
<feature type="transmembrane region" description="Helical" evidence="2">
    <location>
        <begin position="44"/>
        <end position="61"/>
    </location>
</feature>
<dbReference type="PATRIC" id="fig|56193.3.peg.2864"/>
<dbReference type="STRING" id="56193.YP76_13740"/>
<comment type="caution">
    <text evidence="5">The sequence shown here is derived from an EMBL/GenBank/DDBJ whole genome shotgun (WGS) entry which is preliminary data.</text>
</comment>
<evidence type="ECO:0000256" key="1">
    <source>
        <dbReference type="ARBA" id="ARBA00009353"/>
    </source>
</evidence>
<dbReference type="SUPFAM" id="SSF51735">
    <property type="entry name" value="NAD(P)-binding Rossmann-fold domains"/>
    <property type="match status" value="1"/>
</dbReference>
<evidence type="ECO:0000313" key="5">
    <source>
        <dbReference type="EMBL" id="KKW91471.1"/>
    </source>
</evidence>
<dbReference type="InterPro" id="IPR010099">
    <property type="entry name" value="SDR39U1"/>
</dbReference>
<dbReference type="InterPro" id="IPR036291">
    <property type="entry name" value="NAD(P)-bd_dom_sf"/>
</dbReference>
<dbReference type="Pfam" id="PF01370">
    <property type="entry name" value="Epimerase"/>
    <property type="match status" value="1"/>
</dbReference>
<feature type="transmembrane region" description="Helical" evidence="2">
    <location>
        <begin position="6"/>
        <end position="23"/>
    </location>
</feature>
<feature type="transmembrane region" description="Helical" evidence="2">
    <location>
        <begin position="137"/>
        <end position="158"/>
    </location>
</feature>
<name>A0A0M3ARC9_9SPHN</name>
<dbReference type="RefSeq" id="WP_046764199.1">
    <property type="nucleotide sequence ID" value="NZ_LBIC01000006.1"/>
</dbReference>
<dbReference type="EMBL" id="LBIC01000006">
    <property type="protein sequence ID" value="KKW91471.1"/>
    <property type="molecule type" value="Genomic_DNA"/>
</dbReference>
<proteinExistence type="inferred from homology"/>
<feature type="transmembrane region" description="Helical" evidence="2">
    <location>
        <begin position="107"/>
        <end position="125"/>
    </location>
</feature>
<feature type="domain" description="DUF1731" evidence="4">
    <location>
        <begin position="432"/>
        <end position="479"/>
    </location>
</feature>
<feature type="domain" description="NAD-dependent epimerase/dehydratase" evidence="3">
    <location>
        <begin position="184"/>
        <end position="398"/>
    </location>
</feature>
<dbReference type="Proteomes" id="UP000033874">
    <property type="component" value="Unassembled WGS sequence"/>
</dbReference>
<sequence length="501" mass="54653">MTTTLWLFIALQMMMGAFDTFYHHEGTERLAWRPGQDMELRLHGVRNLAYMLAFACLGWTMPQGGWAIALILLLAGELFITLWDFVEEDRTRHLPATERVVHTLLTLNYGVILAMLIPVLAGWAGEPSAILPVHYGIMSWFCAIAAFGVFVSGLRDLAAARRCPRLVPADPAPLAAALGPRKAVLVTGGTGFVGSRLVEALASAGHDVTVLTRDRAKALRLLGANPVHIVTSLDAIASDTPIDAIVNLAGEPISNGPWTRAKRQRIVRSRMAMTQHVVRLMQRLRHRPVVLVSGSAIGIYGLRGDESLSEDSEGRPCFSRHVCLNWERAARRAEGLGVRTVYLRTGLVLDASGGMLARMLAPFEYGLGGRFGDGRHWMSWIHRDDLVRLIVHCIARSDIGGPVNGTAPVPVTNRIFTAALGRALHRPAMLPVPAWPLRRLLGGFADELLLSGQRVLPAAAARTGFLFRYPDLDAALAAITGADKRIPTDAPLHPFVTEKGF</sequence>
<dbReference type="NCBIfam" id="TIGR01777">
    <property type="entry name" value="yfcH"/>
    <property type="match status" value="1"/>
</dbReference>
<dbReference type="PANTHER" id="PTHR11092:SF0">
    <property type="entry name" value="EPIMERASE FAMILY PROTEIN SDR39U1"/>
    <property type="match status" value="1"/>
</dbReference>
<feature type="transmembrane region" description="Helical" evidence="2">
    <location>
        <begin position="67"/>
        <end position="86"/>
    </location>
</feature>
<comment type="similarity">
    <text evidence="1">Belongs to the NAD(P)-dependent epimerase/dehydratase family. SDR39U1 subfamily.</text>
</comment>
<keyword evidence="2" id="KW-1133">Transmembrane helix</keyword>
<accession>A0A0M3ARC9</accession>
<reference evidence="5 6" key="1">
    <citation type="submission" date="2015-04" db="EMBL/GenBank/DDBJ databases">
        <title>Genome sequence of aromatic hydrocarbons-degrading Sphingobium chungbukense DJ77.</title>
        <authorList>
            <person name="Kim Y.-C."/>
            <person name="Chae J.-C."/>
        </authorList>
    </citation>
    <scope>NUCLEOTIDE SEQUENCE [LARGE SCALE GENOMIC DNA]</scope>
    <source>
        <strain evidence="5 6">DJ77</strain>
    </source>
</reference>
<protein>
    <submittedName>
        <fullName evidence="5">SulA-family protein</fullName>
    </submittedName>
</protein>
<dbReference type="AlphaFoldDB" id="A0A0M3ARC9"/>
<dbReference type="CDD" id="cd05242">
    <property type="entry name" value="SDR_a8"/>
    <property type="match status" value="1"/>
</dbReference>
<dbReference type="Pfam" id="PF08338">
    <property type="entry name" value="DUF1731"/>
    <property type="match status" value="1"/>
</dbReference>
<evidence type="ECO:0000259" key="3">
    <source>
        <dbReference type="Pfam" id="PF01370"/>
    </source>
</evidence>
<dbReference type="InterPro" id="IPR013549">
    <property type="entry name" value="DUF1731"/>
</dbReference>
<keyword evidence="6" id="KW-1185">Reference proteome</keyword>
<keyword evidence="2" id="KW-0472">Membrane</keyword>
<evidence type="ECO:0000256" key="2">
    <source>
        <dbReference type="SAM" id="Phobius"/>
    </source>
</evidence>
<dbReference type="PANTHER" id="PTHR11092">
    <property type="entry name" value="SUGAR NUCLEOTIDE EPIMERASE RELATED"/>
    <property type="match status" value="1"/>
</dbReference>
<keyword evidence="2" id="KW-0812">Transmembrane</keyword>
<gene>
    <name evidence="5" type="ORF">YP76_13740</name>
</gene>
<dbReference type="InterPro" id="IPR001509">
    <property type="entry name" value="Epimerase_deHydtase"/>
</dbReference>
<dbReference type="Gene3D" id="3.40.50.720">
    <property type="entry name" value="NAD(P)-binding Rossmann-like Domain"/>
    <property type="match status" value="1"/>
</dbReference>
<evidence type="ECO:0000313" key="6">
    <source>
        <dbReference type="Proteomes" id="UP000033874"/>
    </source>
</evidence>